<dbReference type="AlphaFoldDB" id="A0AAD7IQM8"/>
<sequence length="244" mass="25752">MGPTTEPPAFIKVPATTNHSATFILIHGLGDSGSGMQSLASALQSDSLGHCQFILPHAPTRAVTANGGRPMPSWFNILSFNPPREDDEVGMLATFASIDQLIANEIESGIHPSRIVIGGFSQGGTMSLLTGLISSHHLGGVAVLSGRLPLKDKDGKYPKLKELVSPHATSVPIFWGHGSADTMISYSMGRFSADLLTSEIGVPTAPNTEEAKGLTFKTYNGMGHSVGPQEIKDLGVWLKKVLPA</sequence>
<dbReference type="InterPro" id="IPR050565">
    <property type="entry name" value="LYPA1-2/EST-like"/>
</dbReference>
<dbReference type="EMBL" id="JARJLG010000089">
    <property type="protein sequence ID" value="KAJ7748484.1"/>
    <property type="molecule type" value="Genomic_DNA"/>
</dbReference>
<reference evidence="11" key="1">
    <citation type="submission" date="2023-03" db="EMBL/GenBank/DDBJ databases">
        <title>Massive genome expansion in bonnet fungi (Mycena s.s.) driven by repeated elements and novel gene families across ecological guilds.</title>
        <authorList>
            <consortium name="Lawrence Berkeley National Laboratory"/>
            <person name="Harder C.B."/>
            <person name="Miyauchi S."/>
            <person name="Viragh M."/>
            <person name="Kuo A."/>
            <person name="Thoen E."/>
            <person name="Andreopoulos B."/>
            <person name="Lu D."/>
            <person name="Skrede I."/>
            <person name="Drula E."/>
            <person name="Henrissat B."/>
            <person name="Morin E."/>
            <person name="Kohler A."/>
            <person name="Barry K."/>
            <person name="LaButti K."/>
            <person name="Morin E."/>
            <person name="Salamov A."/>
            <person name="Lipzen A."/>
            <person name="Mereny Z."/>
            <person name="Hegedus B."/>
            <person name="Baldrian P."/>
            <person name="Stursova M."/>
            <person name="Weitz H."/>
            <person name="Taylor A."/>
            <person name="Grigoriev I.V."/>
            <person name="Nagy L.G."/>
            <person name="Martin F."/>
            <person name="Kauserud H."/>
        </authorList>
    </citation>
    <scope>NUCLEOTIDE SEQUENCE</scope>
    <source>
        <strain evidence="11">CBHHK188m</strain>
    </source>
</reference>
<dbReference type="GO" id="GO:0006631">
    <property type="term" value="P:fatty acid metabolic process"/>
    <property type="evidence" value="ECO:0007669"/>
    <property type="project" value="UniProtKB-KW"/>
</dbReference>
<comment type="similarity">
    <text evidence="1">Belongs to the AB hydrolase superfamily. AB hydrolase 2 family.</text>
</comment>
<evidence type="ECO:0000256" key="5">
    <source>
        <dbReference type="ARBA" id="ARBA00022801"/>
    </source>
</evidence>
<evidence type="ECO:0000256" key="9">
    <source>
        <dbReference type="ARBA" id="ARBA00047337"/>
    </source>
</evidence>
<protein>
    <recommendedName>
        <fullName evidence="3">Acyl-protein thioesterase 1</fullName>
        <ecNumber evidence="2">3.1.2.22</ecNumber>
    </recommendedName>
    <alternativeName>
        <fullName evidence="8">Palmitoyl-protein hydrolase</fullName>
    </alternativeName>
</protein>
<keyword evidence="12" id="KW-1185">Reference proteome</keyword>
<dbReference type="GO" id="GO:0005737">
    <property type="term" value="C:cytoplasm"/>
    <property type="evidence" value="ECO:0007669"/>
    <property type="project" value="TreeGrafter"/>
</dbReference>
<dbReference type="EC" id="3.1.2.22" evidence="2"/>
<keyword evidence="6" id="KW-0443">Lipid metabolism</keyword>
<dbReference type="PANTHER" id="PTHR10655:SF17">
    <property type="entry name" value="LYSOPHOSPHOLIPASE-LIKE PROTEIN 1"/>
    <property type="match status" value="1"/>
</dbReference>
<keyword evidence="4" id="KW-0719">Serine esterase</keyword>
<evidence type="ECO:0000256" key="8">
    <source>
        <dbReference type="ARBA" id="ARBA00031195"/>
    </source>
</evidence>
<feature type="domain" description="Phospholipase/carboxylesterase/thioesterase" evidence="10">
    <location>
        <begin position="16"/>
        <end position="241"/>
    </location>
</feature>
<comment type="function">
    <text evidence="7">Hydrolyzes fatty acids from S-acylated cysteine residues in proteins with a strong preference for palmitoylated G-alpha proteins over other acyl substrates. Mediates the deacylation of G-alpha proteins such as GPA1 in vivo, but has weak or no activity toward palmitoylated Ras proteins. Has weak lysophospholipase activity in vitro; however such activity may not exist in vivo.</text>
</comment>
<dbReference type="InterPro" id="IPR029058">
    <property type="entry name" value="AB_hydrolase_fold"/>
</dbReference>
<organism evidence="11 12">
    <name type="scientific">Mycena maculata</name>
    <dbReference type="NCBI Taxonomy" id="230809"/>
    <lineage>
        <taxon>Eukaryota</taxon>
        <taxon>Fungi</taxon>
        <taxon>Dikarya</taxon>
        <taxon>Basidiomycota</taxon>
        <taxon>Agaricomycotina</taxon>
        <taxon>Agaricomycetes</taxon>
        <taxon>Agaricomycetidae</taxon>
        <taxon>Agaricales</taxon>
        <taxon>Marasmiineae</taxon>
        <taxon>Mycenaceae</taxon>
        <taxon>Mycena</taxon>
    </lineage>
</organism>
<dbReference type="InterPro" id="IPR003140">
    <property type="entry name" value="PLipase/COase/thioEstase"/>
</dbReference>
<evidence type="ECO:0000256" key="1">
    <source>
        <dbReference type="ARBA" id="ARBA00006499"/>
    </source>
</evidence>
<keyword evidence="5" id="KW-0378">Hydrolase</keyword>
<dbReference type="Gene3D" id="3.40.50.1820">
    <property type="entry name" value="alpha/beta hydrolase"/>
    <property type="match status" value="1"/>
</dbReference>
<dbReference type="SUPFAM" id="SSF53474">
    <property type="entry name" value="alpha/beta-Hydrolases"/>
    <property type="match status" value="1"/>
</dbReference>
<dbReference type="Proteomes" id="UP001215280">
    <property type="component" value="Unassembled WGS sequence"/>
</dbReference>
<evidence type="ECO:0000256" key="6">
    <source>
        <dbReference type="ARBA" id="ARBA00022832"/>
    </source>
</evidence>
<evidence type="ECO:0000256" key="3">
    <source>
        <dbReference type="ARBA" id="ARBA00014923"/>
    </source>
</evidence>
<dbReference type="GO" id="GO:0008474">
    <property type="term" value="F:palmitoyl-(protein) hydrolase activity"/>
    <property type="evidence" value="ECO:0007669"/>
    <property type="project" value="UniProtKB-EC"/>
</dbReference>
<keyword evidence="6" id="KW-0276">Fatty acid metabolism</keyword>
<name>A0AAD7IQM8_9AGAR</name>
<evidence type="ECO:0000313" key="11">
    <source>
        <dbReference type="EMBL" id="KAJ7748484.1"/>
    </source>
</evidence>
<dbReference type="Pfam" id="PF02230">
    <property type="entry name" value="Abhydrolase_2"/>
    <property type="match status" value="1"/>
</dbReference>
<dbReference type="PANTHER" id="PTHR10655">
    <property type="entry name" value="LYSOPHOSPHOLIPASE-RELATED"/>
    <property type="match status" value="1"/>
</dbReference>
<evidence type="ECO:0000259" key="10">
    <source>
        <dbReference type="Pfam" id="PF02230"/>
    </source>
</evidence>
<gene>
    <name evidence="11" type="ORF">DFH07DRAFT_962066</name>
</gene>
<evidence type="ECO:0000256" key="7">
    <source>
        <dbReference type="ARBA" id="ARBA00029392"/>
    </source>
</evidence>
<comment type="caution">
    <text evidence="11">The sequence shown here is derived from an EMBL/GenBank/DDBJ whole genome shotgun (WGS) entry which is preliminary data.</text>
</comment>
<evidence type="ECO:0000256" key="4">
    <source>
        <dbReference type="ARBA" id="ARBA00022487"/>
    </source>
</evidence>
<comment type="catalytic activity">
    <reaction evidence="9">
        <text>S-hexadecanoyl-L-cysteinyl-[protein] + H2O = L-cysteinyl-[protein] + hexadecanoate + H(+)</text>
        <dbReference type="Rhea" id="RHEA:19233"/>
        <dbReference type="Rhea" id="RHEA-COMP:10131"/>
        <dbReference type="Rhea" id="RHEA-COMP:11032"/>
        <dbReference type="ChEBI" id="CHEBI:7896"/>
        <dbReference type="ChEBI" id="CHEBI:15377"/>
        <dbReference type="ChEBI" id="CHEBI:15378"/>
        <dbReference type="ChEBI" id="CHEBI:29950"/>
        <dbReference type="ChEBI" id="CHEBI:74151"/>
        <dbReference type="EC" id="3.1.2.22"/>
    </reaction>
</comment>
<dbReference type="GO" id="GO:0052689">
    <property type="term" value="F:carboxylic ester hydrolase activity"/>
    <property type="evidence" value="ECO:0007669"/>
    <property type="project" value="UniProtKB-KW"/>
</dbReference>
<evidence type="ECO:0000313" key="12">
    <source>
        <dbReference type="Proteomes" id="UP001215280"/>
    </source>
</evidence>
<evidence type="ECO:0000256" key="2">
    <source>
        <dbReference type="ARBA" id="ARBA00012423"/>
    </source>
</evidence>
<accession>A0AAD7IQM8</accession>
<proteinExistence type="inferred from homology"/>